<dbReference type="AlphaFoldDB" id="A0AAV7EF85"/>
<dbReference type="EMBL" id="JAINDJ010000005">
    <property type="protein sequence ID" value="KAG9447349.1"/>
    <property type="molecule type" value="Genomic_DNA"/>
</dbReference>
<dbReference type="PROSITE" id="PS00725">
    <property type="entry name" value="GERMIN"/>
    <property type="match status" value="1"/>
</dbReference>
<dbReference type="GO" id="GO:0009506">
    <property type="term" value="C:plasmodesma"/>
    <property type="evidence" value="ECO:0007669"/>
    <property type="project" value="UniProtKB-ARBA"/>
</dbReference>
<proteinExistence type="inferred from homology"/>
<dbReference type="InterPro" id="IPR006045">
    <property type="entry name" value="Cupin_1"/>
</dbReference>
<evidence type="ECO:0000256" key="5">
    <source>
        <dbReference type="ARBA" id="ARBA00022723"/>
    </source>
</evidence>
<comment type="similarity">
    <text evidence="2 12">Belongs to the germin family.</text>
</comment>
<dbReference type="InterPro" id="IPR019780">
    <property type="entry name" value="Germin_Mn-BS"/>
</dbReference>
<organism evidence="14 15">
    <name type="scientific">Aristolochia fimbriata</name>
    <name type="common">White veined hardy Dutchman's pipe vine</name>
    <dbReference type="NCBI Taxonomy" id="158543"/>
    <lineage>
        <taxon>Eukaryota</taxon>
        <taxon>Viridiplantae</taxon>
        <taxon>Streptophyta</taxon>
        <taxon>Embryophyta</taxon>
        <taxon>Tracheophyta</taxon>
        <taxon>Spermatophyta</taxon>
        <taxon>Magnoliopsida</taxon>
        <taxon>Magnoliidae</taxon>
        <taxon>Piperales</taxon>
        <taxon>Aristolochiaceae</taxon>
        <taxon>Aristolochia</taxon>
    </lineage>
</organism>
<feature type="binding site" evidence="10">
    <location>
        <position position="117"/>
    </location>
    <ligand>
        <name>Mn(2+)</name>
        <dbReference type="ChEBI" id="CHEBI:29035"/>
    </ligand>
</feature>
<keyword evidence="7 11" id="KW-1015">Disulfide bond</keyword>
<evidence type="ECO:0000313" key="14">
    <source>
        <dbReference type="EMBL" id="KAG9447349.1"/>
    </source>
</evidence>
<keyword evidence="3 12" id="KW-0052">Apoplast</keyword>
<evidence type="ECO:0000256" key="2">
    <source>
        <dbReference type="ARBA" id="ARBA00007456"/>
    </source>
</evidence>
<dbReference type="PRINTS" id="PR00325">
    <property type="entry name" value="GERMIN"/>
</dbReference>
<evidence type="ECO:0000256" key="11">
    <source>
        <dbReference type="PIRSR" id="PIRSR601929-3"/>
    </source>
</evidence>
<evidence type="ECO:0000256" key="3">
    <source>
        <dbReference type="ARBA" id="ARBA00022523"/>
    </source>
</evidence>
<feature type="binding site" evidence="10">
    <location>
        <position position="110"/>
    </location>
    <ligand>
        <name>Mn(2+)</name>
        <dbReference type="ChEBI" id="CHEBI:29035"/>
    </ligand>
</feature>
<dbReference type="GO" id="GO:0048046">
    <property type="term" value="C:apoplast"/>
    <property type="evidence" value="ECO:0007669"/>
    <property type="project" value="UniProtKB-SubCell"/>
</dbReference>
<keyword evidence="4 12" id="KW-0964">Secreted</keyword>
<accession>A0AAV7EF85</accession>
<evidence type="ECO:0000256" key="8">
    <source>
        <dbReference type="ARBA" id="ARBA00023211"/>
    </source>
</evidence>
<dbReference type="GO" id="GO:0010497">
    <property type="term" value="P:plasmodesmata-mediated intercellular transport"/>
    <property type="evidence" value="ECO:0007669"/>
    <property type="project" value="UniProtKB-ARBA"/>
</dbReference>
<dbReference type="Pfam" id="PF00190">
    <property type="entry name" value="Cupin_1"/>
    <property type="match status" value="1"/>
</dbReference>
<dbReference type="GO" id="GO:2000280">
    <property type="term" value="P:regulation of root development"/>
    <property type="evidence" value="ECO:0007669"/>
    <property type="project" value="UniProtKB-ARBA"/>
</dbReference>
<feature type="binding site" evidence="9">
    <location>
        <position position="117"/>
    </location>
    <ligand>
        <name>oxalate</name>
        <dbReference type="ChEBI" id="CHEBI:30623"/>
    </ligand>
</feature>
<evidence type="ECO:0000256" key="1">
    <source>
        <dbReference type="ARBA" id="ARBA00004271"/>
    </source>
</evidence>
<dbReference type="Gene3D" id="2.60.120.10">
    <property type="entry name" value="Jelly Rolls"/>
    <property type="match status" value="1"/>
</dbReference>
<keyword evidence="6 12" id="KW-0732">Signal</keyword>
<evidence type="ECO:0000259" key="13">
    <source>
        <dbReference type="SMART" id="SM00835"/>
    </source>
</evidence>
<keyword evidence="5 9" id="KW-0479">Metal-binding</keyword>
<feature type="binding site" evidence="10">
    <location>
        <position position="112"/>
    </location>
    <ligand>
        <name>Mn(2+)</name>
        <dbReference type="ChEBI" id="CHEBI:29035"/>
    </ligand>
</feature>
<protein>
    <recommendedName>
        <fullName evidence="12">Germin-like protein</fullName>
    </recommendedName>
</protein>
<comment type="caution">
    <text evidence="14">The sequence shown here is derived from an EMBL/GenBank/DDBJ whole genome shotgun (WGS) entry which is preliminary data.</text>
</comment>
<dbReference type="CDD" id="cd02241">
    <property type="entry name" value="cupin_OxOx"/>
    <property type="match status" value="1"/>
</dbReference>
<evidence type="ECO:0000256" key="6">
    <source>
        <dbReference type="ARBA" id="ARBA00022729"/>
    </source>
</evidence>
<evidence type="ECO:0000313" key="15">
    <source>
        <dbReference type="Proteomes" id="UP000825729"/>
    </source>
</evidence>
<evidence type="ECO:0000256" key="12">
    <source>
        <dbReference type="RuleBase" id="RU366015"/>
    </source>
</evidence>
<feature type="signal peptide" evidence="12">
    <location>
        <begin position="1"/>
        <end position="22"/>
    </location>
</feature>
<dbReference type="InterPro" id="IPR011051">
    <property type="entry name" value="RmlC_Cupin_sf"/>
</dbReference>
<name>A0AAV7EF85_ARIFI</name>
<feature type="binding site" evidence="10">
    <location>
        <position position="156"/>
    </location>
    <ligand>
        <name>Mn(2+)</name>
        <dbReference type="ChEBI" id="CHEBI:29035"/>
    </ligand>
</feature>
<evidence type="ECO:0000256" key="4">
    <source>
        <dbReference type="ARBA" id="ARBA00022525"/>
    </source>
</evidence>
<dbReference type="SMART" id="SM00835">
    <property type="entry name" value="Cupin_1"/>
    <property type="match status" value="1"/>
</dbReference>
<dbReference type="Proteomes" id="UP000825729">
    <property type="component" value="Unassembled WGS sequence"/>
</dbReference>
<sequence length="220" mass="23628">MKYSLSIVLLFGLCFYRRTCFADSDAVQDVCPTANPAEKNIFINGFFCKNPAAVSAADFKSSSLSHVGNTDNFLQSSVNLLTAADFAGLNTLGLSIARTDLAVGGMVPLHSHPRASEMLFVRSGIVIAGFVDTNGRLFQNNLRAGDVLIFPRGLLHYQLNGGFELATAFSVLNSQNPGGVKVADTMFSTDSEMIEKVMRLVSLSESGVTEIRNGTSRTSD</sequence>
<keyword evidence="15" id="KW-1185">Reference proteome</keyword>
<keyword evidence="8 9" id="KW-0464">Manganese</keyword>
<comment type="subcellular location">
    <subcellularLocation>
        <location evidence="1 12">Secreted</location>
        <location evidence="1 12">Extracellular space</location>
        <location evidence="1 12">Apoplast</location>
    </subcellularLocation>
</comment>
<evidence type="ECO:0000256" key="7">
    <source>
        <dbReference type="ARBA" id="ARBA00023157"/>
    </source>
</evidence>
<feature type="chain" id="PRO_5043103737" description="Germin-like protein" evidence="12">
    <location>
        <begin position="23"/>
        <end position="220"/>
    </location>
</feature>
<gene>
    <name evidence="14" type="ORF">H6P81_013477</name>
</gene>
<dbReference type="GO" id="GO:0030145">
    <property type="term" value="F:manganese ion binding"/>
    <property type="evidence" value="ECO:0007669"/>
    <property type="project" value="UniProtKB-UniRule"/>
</dbReference>
<dbReference type="PANTHER" id="PTHR31238">
    <property type="entry name" value="GERMIN-LIKE PROTEIN SUBFAMILY 3 MEMBER 3"/>
    <property type="match status" value="1"/>
</dbReference>
<dbReference type="InterPro" id="IPR001929">
    <property type="entry name" value="Germin"/>
</dbReference>
<reference evidence="14 15" key="1">
    <citation type="submission" date="2021-07" db="EMBL/GenBank/DDBJ databases">
        <title>The Aristolochia fimbriata genome: insights into angiosperm evolution, floral development and chemical biosynthesis.</title>
        <authorList>
            <person name="Jiao Y."/>
        </authorList>
    </citation>
    <scope>NUCLEOTIDE SEQUENCE [LARGE SCALE GENOMIC DNA]</scope>
    <source>
        <strain evidence="14">IBCAS-2021</strain>
        <tissue evidence="14">Leaf</tissue>
    </source>
</reference>
<evidence type="ECO:0000256" key="10">
    <source>
        <dbReference type="PIRSR" id="PIRSR601929-2"/>
    </source>
</evidence>
<dbReference type="FunFam" id="2.60.120.10:FF:000025">
    <property type="entry name" value="germin-like protein subfamily 2 member 1"/>
    <property type="match status" value="1"/>
</dbReference>
<feature type="domain" description="Cupin type-1" evidence="13">
    <location>
        <begin position="62"/>
        <end position="195"/>
    </location>
</feature>
<dbReference type="SUPFAM" id="SSF51182">
    <property type="entry name" value="RmlC-like cupins"/>
    <property type="match status" value="1"/>
</dbReference>
<feature type="binding site" evidence="9">
    <location>
        <position position="112"/>
    </location>
    <ligand>
        <name>oxalate</name>
        <dbReference type="ChEBI" id="CHEBI:30623"/>
    </ligand>
</feature>
<evidence type="ECO:0000256" key="9">
    <source>
        <dbReference type="PIRSR" id="PIRSR601929-1"/>
    </source>
</evidence>
<dbReference type="InterPro" id="IPR014710">
    <property type="entry name" value="RmlC-like_jellyroll"/>
</dbReference>
<feature type="disulfide bond" evidence="11">
    <location>
        <begin position="31"/>
        <end position="48"/>
    </location>
</feature>